<gene>
    <name evidence="5" type="ORF">DXX92_15385</name>
</gene>
<organism evidence="5 6">
    <name type="scientific">Thalassotalea euphylliae</name>
    <dbReference type="NCBI Taxonomy" id="1655234"/>
    <lineage>
        <taxon>Bacteria</taxon>
        <taxon>Pseudomonadati</taxon>
        <taxon>Pseudomonadota</taxon>
        <taxon>Gammaproteobacteria</taxon>
        <taxon>Alteromonadales</taxon>
        <taxon>Colwelliaceae</taxon>
        <taxon>Thalassotalea</taxon>
    </lineage>
</organism>
<feature type="transmembrane region" description="Helical" evidence="4">
    <location>
        <begin position="6"/>
        <end position="26"/>
    </location>
</feature>
<evidence type="ECO:0000256" key="3">
    <source>
        <dbReference type="RuleBase" id="RU000389"/>
    </source>
</evidence>
<dbReference type="PANTHER" id="PTHR30093:SF34">
    <property type="entry name" value="PREPILIN PEPTIDASE-DEPENDENT PROTEIN D"/>
    <property type="match status" value="1"/>
</dbReference>
<sequence>MNSKGFTLIELMIVVAIIGILAAISLPQYRTFAEKSQFTNVVLAVDSVKSAMEVCIQTKKAMSECNTAQKIGINLATSARSEYVDNITINSTTNAISGTGKDSSASTYILTPTVSGNWQNSGSCLTNGVC</sequence>
<evidence type="ECO:0000313" key="6">
    <source>
        <dbReference type="Proteomes" id="UP000256999"/>
    </source>
</evidence>
<keyword evidence="4" id="KW-1133">Transmembrane helix</keyword>
<dbReference type="Proteomes" id="UP000256999">
    <property type="component" value="Unassembled WGS sequence"/>
</dbReference>
<dbReference type="PROSITE" id="PS00409">
    <property type="entry name" value="PROKAR_NTER_METHYL"/>
    <property type="match status" value="1"/>
</dbReference>
<dbReference type="GO" id="GO:0007155">
    <property type="term" value="P:cell adhesion"/>
    <property type="evidence" value="ECO:0007669"/>
    <property type="project" value="InterPro"/>
</dbReference>
<dbReference type="Pfam" id="PF00114">
    <property type="entry name" value="Pilin"/>
    <property type="match status" value="1"/>
</dbReference>
<dbReference type="OrthoDB" id="5918848at2"/>
<dbReference type="AlphaFoldDB" id="A0A3E0UIZ4"/>
<evidence type="ECO:0000256" key="4">
    <source>
        <dbReference type="SAM" id="Phobius"/>
    </source>
</evidence>
<dbReference type="Pfam" id="PF07963">
    <property type="entry name" value="N_methyl"/>
    <property type="match status" value="1"/>
</dbReference>
<dbReference type="InterPro" id="IPR001082">
    <property type="entry name" value="Pilin"/>
</dbReference>
<protein>
    <submittedName>
        <fullName evidence="5">Prepilin-type N-terminal cleavage/methylation domain-containing protein</fullName>
    </submittedName>
</protein>
<evidence type="ECO:0000313" key="5">
    <source>
        <dbReference type="EMBL" id="REL36587.1"/>
    </source>
</evidence>
<proteinExistence type="inferred from homology"/>
<dbReference type="SUPFAM" id="SSF54523">
    <property type="entry name" value="Pili subunits"/>
    <property type="match status" value="1"/>
</dbReference>
<dbReference type="Gene3D" id="3.30.700.10">
    <property type="entry name" value="Glycoprotein, Type 4 Pilin"/>
    <property type="match status" value="1"/>
</dbReference>
<comment type="similarity">
    <text evidence="1 3">Belongs to the N-Me-Phe pilin family.</text>
</comment>
<keyword evidence="4" id="KW-0472">Membrane</keyword>
<dbReference type="InterPro" id="IPR012902">
    <property type="entry name" value="N_methyl_site"/>
</dbReference>
<accession>A0A3E0UIZ4</accession>
<reference evidence="5 6" key="1">
    <citation type="submission" date="2018-08" db="EMBL/GenBank/DDBJ databases">
        <title>Thalassotalea euphylliae genome.</title>
        <authorList>
            <person name="Summers S."/>
            <person name="Rice S.A."/>
            <person name="Freckelton M.L."/>
            <person name="Nedved B.T."/>
            <person name="Hadfield M.G."/>
        </authorList>
    </citation>
    <scope>NUCLEOTIDE SEQUENCE [LARGE SCALE GENOMIC DNA]</scope>
    <source>
        <strain evidence="5 6">H2</strain>
    </source>
</reference>
<dbReference type="NCBIfam" id="TIGR02532">
    <property type="entry name" value="IV_pilin_GFxxxE"/>
    <property type="match status" value="1"/>
</dbReference>
<dbReference type="GO" id="GO:0044096">
    <property type="term" value="C:type IV pilus"/>
    <property type="evidence" value="ECO:0007669"/>
    <property type="project" value="TreeGrafter"/>
</dbReference>
<name>A0A3E0UIZ4_9GAMM</name>
<evidence type="ECO:0000256" key="1">
    <source>
        <dbReference type="ARBA" id="ARBA00005233"/>
    </source>
</evidence>
<dbReference type="RefSeq" id="WP_116001267.1">
    <property type="nucleotide sequence ID" value="NZ_QUOV01000001.1"/>
</dbReference>
<evidence type="ECO:0000256" key="2">
    <source>
        <dbReference type="ARBA" id="ARBA00022481"/>
    </source>
</evidence>
<keyword evidence="3" id="KW-0281">Fimbrium</keyword>
<keyword evidence="2" id="KW-0488">Methylation</keyword>
<dbReference type="EMBL" id="QUOV01000001">
    <property type="protein sequence ID" value="REL36587.1"/>
    <property type="molecule type" value="Genomic_DNA"/>
</dbReference>
<dbReference type="PANTHER" id="PTHR30093">
    <property type="entry name" value="GENERAL SECRETION PATHWAY PROTEIN G"/>
    <property type="match status" value="1"/>
</dbReference>
<keyword evidence="4" id="KW-0812">Transmembrane</keyword>
<comment type="caution">
    <text evidence="5">The sequence shown here is derived from an EMBL/GenBank/DDBJ whole genome shotgun (WGS) entry which is preliminary data.</text>
</comment>
<dbReference type="GO" id="GO:0043107">
    <property type="term" value="P:type IV pilus-dependent motility"/>
    <property type="evidence" value="ECO:0007669"/>
    <property type="project" value="TreeGrafter"/>
</dbReference>
<dbReference type="InterPro" id="IPR045584">
    <property type="entry name" value="Pilin-like"/>
</dbReference>